<dbReference type="RefSeq" id="WP_057953074.1">
    <property type="nucleotide sequence ID" value="NZ_CP013118.1"/>
</dbReference>
<keyword evidence="2" id="KW-0808">Transferase</keyword>
<evidence type="ECO:0000313" key="3">
    <source>
        <dbReference type="Proteomes" id="UP000064893"/>
    </source>
</evidence>
<dbReference type="OrthoDB" id="9804150at2"/>
<dbReference type="InterPro" id="IPR000594">
    <property type="entry name" value="ThiF_NAD_FAD-bd"/>
</dbReference>
<evidence type="ECO:0000313" key="2">
    <source>
        <dbReference type="EMBL" id="ALO15635.1"/>
    </source>
</evidence>
<dbReference type="AlphaFoldDB" id="A0A0S2HZU4"/>
<dbReference type="CDD" id="cd00755">
    <property type="entry name" value="YgdL_like"/>
    <property type="match status" value="1"/>
</dbReference>
<dbReference type="PATRIC" id="fig|1307839.3.peg.2111"/>
<accession>A0A0S2HZU4</accession>
<dbReference type="Gene3D" id="3.40.50.720">
    <property type="entry name" value="NAD(P)-binding Rossmann-like Domain"/>
    <property type="match status" value="1"/>
</dbReference>
<dbReference type="GO" id="GO:0008641">
    <property type="term" value="F:ubiquitin-like modifier activating enzyme activity"/>
    <property type="evidence" value="ECO:0007669"/>
    <property type="project" value="InterPro"/>
</dbReference>
<name>A0A0S2HZU4_9BACT</name>
<keyword evidence="3" id="KW-1185">Reference proteome</keyword>
<protein>
    <submittedName>
        <fullName evidence="2">Sulfur carrier protein ThiS adenylyltransferase</fullName>
        <ecNumber evidence="2">2.7.7.73</ecNumber>
    </submittedName>
</protein>
<dbReference type="PANTHER" id="PTHR43267">
    <property type="entry name" value="TRNA THREONYLCARBAMOYLADENOSINE DEHYDRATASE"/>
    <property type="match status" value="1"/>
</dbReference>
<proteinExistence type="predicted"/>
<dbReference type="InterPro" id="IPR045886">
    <property type="entry name" value="ThiF/MoeB/HesA"/>
</dbReference>
<dbReference type="PANTHER" id="PTHR43267:SF1">
    <property type="entry name" value="TRNA THREONYLCARBAMOYLADENOSINE DEHYDRATASE"/>
    <property type="match status" value="1"/>
</dbReference>
<dbReference type="SUPFAM" id="SSF69572">
    <property type="entry name" value="Activating enzymes of the ubiquitin-like proteins"/>
    <property type="match status" value="1"/>
</dbReference>
<dbReference type="GO" id="GO:0061504">
    <property type="term" value="P:cyclic threonylcarbamoyladenosine biosynthetic process"/>
    <property type="evidence" value="ECO:0007669"/>
    <property type="project" value="TreeGrafter"/>
</dbReference>
<keyword evidence="2" id="KW-0548">Nucleotidyltransferase</keyword>
<evidence type="ECO:0000259" key="1">
    <source>
        <dbReference type="Pfam" id="PF00899"/>
    </source>
</evidence>
<dbReference type="InterPro" id="IPR035985">
    <property type="entry name" value="Ubiquitin-activating_enz"/>
</dbReference>
<dbReference type="Proteomes" id="UP000064893">
    <property type="component" value="Chromosome"/>
</dbReference>
<dbReference type="GO" id="GO:0016779">
    <property type="term" value="F:nucleotidyltransferase activity"/>
    <property type="evidence" value="ECO:0007669"/>
    <property type="project" value="UniProtKB-KW"/>
</dbReference>
<dbReference type="KEGG" id="blq:L21SP5_01996"/>
<gene>
    <name evidence="2" type="primary">thiF</name>
    <name evidence="2" type="ORF">L21SP5_01996</name>
</gene>
<reference evidence="2 3" key="1">
    <citation type="submission" date="2015-11" db="EMBL/GenBank/DDBJ databases">
        <title>Description and complete genome sequence of a novel strain predominating in hypersaline microbial mats and representing a new family of the Bacteriodetes phylum.</title>
        <authorList>
            <person name="Spring S."/>
            <person name="Bunk B."/>
            <person name="Sproer C."/>
            <person name="Klenk H.-P."/>
        </authorList>
    </citation>
    <scope>NUCLEOTIDE SEQUENCE [LARGE SCALE GENOMIC DNA]</scope>
    <source>
        <strain evidence="2 3">L21-Spi-D4</strain>
    </source>
</reference>
<dbReference type="EMBL" id="CP013118">
    <property type="protein sequence ID" value="ALO15635.1"/>
    <property type="molecule type" value="Genomic_DNA"/>
</dbReference>
<feature type="domain" description="THIF-type NAD/FAD binding fold" evidence="1">
    <location>
        <begin position="10"/>
        <end position="235"/>
    </location>
</feature>
<sequence length="238" mass="26228">MNWNSRTELLLGQENINRLGRANVLVVGLGGVGAMAAEQLARAGVGKMTIADADIIEPSNINRQLPATRSTIEQKKVEVMASRLQDIHPELELNVLDEYLRDQRMVEVLEPSFDYVVDAIDTLAPKVYLIYHTLQNGYPVVSSMGSGGKTDPSMVSIADIAKTHHCQLARMVRKKLYKLGVRKGVRAVYSPEATKKRAVIEEHSTNKASNVGTISYMPAIFGCFCASEVILNLTKKPF</sequence>
<dbReference type="Pfam" id="PF00899">
    <property type="entry name" value="ThiF"/>
    <property type="match status" value="1"/>
</dbReference>
<dbReference type="STRING" id="1307839.L21SP5_01996"/>
<dbReference type="GO" id="GO:0061503">
    <property type="term" value="F:tRNA threonylcarbamoyladenosine dehydratase"/>
    <property type="evidence" value="ECO:0007669"/>
    <property type="project" value="TreeGrafter"/>
</dbReference>
<organism evidence="2 3">
    <name type="scientific">Salinivirga cyanobacteriivorans</name>
    <dbReference type="NCBI Taxonomy" id="1307839"/>
    <lineage>
        <taxon>Bacteria</taxon>
        <taxon>Pseudomonadati</taxon>
        <taxon>Bacteroidota</taxon>
        <taxon>Bacteroidia</taxon>
        <taxon>Bacteroidales</taxon>
        <taxon>Salinivirgaceae</taxon>
        <taxon>Salinivirga</taxon>
    </lineage>
</organism>
<dbReference type="EC" id="2.7.7.73" evidence="2"/>